<dbReference type="Proteomes" id="UP001500908">
    <property type="component" value="Unassembled WGS sequence"/>
</dbReference>
<evidence type="ECO:0000256" key="1">
    <source>
        <dbReference type="ARBA" id="ARBA00001974"/>
    </source>
</evidence>
<dbReference type="Pfam" id="PF01266">
    <property type="entry name" value="DAO"/>
    <property type="match status" value="1"/>
</dbReference>
<dbReference type="InterPro" id="IPR036188">
    <property type="entry name" value="FAD/NAD-bd_sf"/>
</dbReference>
<accession>A0ABP7FFN3</accession>
<evidence type="ECO:0000259" key="5">
    <source>
        <dbReference type="Pfam" id="PF01266"/>
    </source>
</evidence>
<evidence type="ECO:0000256" key="2">
    <source>
        <dbReference type="ARBA" id="ARBA00009410"/>
    </source>
</evidence>
<dbReference type="RefSeq" id="WP_344969338.1">
    <property type="nucleotide sequence ID" value="NZ_BAABDD010000006.1"/>
</dbReference>
<dbReference type="Gene3D" id="3.30.9.10">
    <property type="entry name" value="D-Amino Acid Oxidase, subunit A, domain 2"/>
    <property type="match status" value="1"/>
</dbReference>
<dbReference type="SUPFAM" id="SSF54373">
    <property type="entry name" value="FAD-linked reductases, C-terminal domain"/>
    <property type="match status" value="1"/>
</dbReference>
<dbReference type="EMBL" id="BAABDD010000006">
    <property type="protein sequence ID" value="GAA3737928.1"/>
    <property type="molecule type" value="Genomic_DNA"/>
</dbReference>
<reference evidence="7" key="1">
    <citation type="journal article" date="2019" name="Int. J. Syst. Evol. Microbiol.">
        <title>The Global Catalogue of Microorganisms (GCM) 10K type strain sequencing project: providing services to taxonomists for standard genome sequencing and annotation.</title>
        <authorList>
            <consortium name="The Broad Institute Genomics Platform"/>
            <consortium name="The Broad Institute Genome Sequencing Center for Infectious Disease"/>
            <person name="Wu L."/>
            <person name="Ma J."/>
        </authorList>
    </citation>
    <scope>NUCLEOTIDE SEQUENCE [LARGE SCALE GENOMIC DNA]</scope>
    <source>
        <strain evidence="7">JCM 17137</strain>
    </source>
</reference>
<keyword evidence="3" id="KW-0285">Flavoprotein</keyword>
<organism evidence="6 7">
    <name type="scientific">Salinactinospora qingdaonensis</name>
    <dbReference type="NCBI Taxonomy" id="702744"/>
    <lineage>
        <taxon>Bacteria</taxon>
        <taxon>Bacillati</taxon>
        <taxon>Actinomycetota</taxon>
        <taxon>Actinomycetes</taxon>
        <taxon>Streptosporangiales</taxon>
        <taxon>Nocardiopsidaceae</taxon>
        <taxon>Salinactinospora</taxon>
    </lineage>
</organism>
<feature type="domain" description="FAD dependent oxidoreductase" evidence="5">
    <location>
        <begin position="2"/>
        <end position="352"/>
    </location>
</feature>
<protein>
    <submittedName>
        <fullName evidence="6">FAD-binding oxidoreductase</fullName>
    </submittedName>
</protein>
<comment type="cofactor">
    <cofactor evidence="1">
        <name>FAD</name>
        <dbReference type="ChEBI" id="CHEBI:57692"/>
    </cofactor>
</comment>
<gene>
    <name evidence="6" type="ORF">GCM10022402_17320</name>
</gene>
<evidence type="ECO:0000256" key="3">
    <source>
        <dbReference type="ARBA" id="ARBA00022630"/>
    </source>
</evidence>
<evidence type="ECO:0000313" key="7">
    <source>
        <dbReference type="Proteomes" id="UP001500908"/>
    </source>
</evidence>
<dbReference type="SUPFAM" id="SSF51905">
    <property type="entry name" value="FAD/NAD(P)-binding domain"/>
    <property type="match status" value="1"/>
</dbReference>
<comment type="similarity">
    <text evidence="2">Belongs to the DadA oxidoreductase family.</text>
</comment>
<evidence type="ECO:0000313" key="6">
    <source>
        <dbReference type="EMBL" id="GAA3737928.1"/>
    </source>
</evidence>
<dbReference type="InterPro" id="IPR006076">
    <property type="entry name" value="FAD-dep_OxRdtase"/>
</dbReference>
<dbReference type="PANTHER" id="PTHR13847">
    <property type="entry name" value="SARCOSINE DEHYDROGENASE-RELATED"/>
    <property type="match status" value="1"/>
</dbReference>
<sequence length="375" mass="39067">MKVIVVGGGIVGVSAAYRLTQRGVATTLVDRADLGQATGAGAGVIFPWPFPDASPQARSFCLAAAAHYPTLMAEITEEGGPPTGYEQVGGAAVADDPATVDAEYRMLSELAGRPGYEGLGPVSRLGPGEPAVRFPALREDYAATWCAGMVRLDGDQTRAALLYAAEERGLRRRAGDAELIVERDRVSGVRVGGDELRADAIIVAAGAWSAGLLRPFGVELPLSPMRGQLVHFSLPDQRTGAWPIVRVSDRACYLLAFPPNRVVVGSTFEPDAGFDRRVTAAGVRHVLSLALETAPGLAEATVAQTRVGFRPASADGEQLLGPLPALPGAIVATGLGSQGLTFGPYQGAVAARLALGEDPELDLTPFRPDRAVATP</sequence>
<evidence type="ECO:0000256" key="4">
    <source>
        <dbReference type="ARBA" id="ARBA00023002"/>
    </source>
</evidence>
<comment type="caution">
    <text evidence="6">The sequence shown here is derived from an EMBL/GenBank/DDBJ whole genome shotgun (WGS) entry which is preliminary data.</text>
</comment>
<dbReference type="Gene3D" id="3.50.50.60">
    <property type="entry name" value="FAD/NAD(P)-binding domain"/>
    <property type="match status" value="1"/>
</dbReference>
<name>A0ABP7FFN3_9ACTN</name>
<proteinExistence type="inferred from homology"/>
<keyword evidence="7" id="KW-1185">Reference proteome</keyword>
<dbReference type="PANTHER" id="PTHR13847:SF286">
    <property type="entry name" value="D-AMINO ACID DEHYDROGENASE"/>
    <property type="match status" value="1"/>
</dbReference>
<keyword evidence="4" id="KW-0560">Oxidoreductase</keyword>